<evidence type="ECO:0000313" key="3">
    <source>
        <dbReference type="Proteomes" id="UP000184012"/>
    </source>
</evidence>
<dbReference type="EMBL" id="JACCKS010000019">
    <property type="protein sequence ID" value="NZA39398.1"/>
    <property type="molecule type" value="Genomic_DNA"/>
</dbReference>
<proteinExistence type="predicted"/>
<comment type="caution">
    <text evidence="1">The sequence shown here is derived from an EMBL/GenBank/DDBJ whole genome shotgun (WGS) entry which is preliminary data.</text>
</comment>
<gene>
    <name evidence="1" type="ORF">H0N91_15000</name>
    <name evidence="2" type="ORF">SAMN04515649_101404</name>
</gene>
<dbReference type="Proteomes" id="UP000586254">
    <property type="component" value="Unassembled WGS sequence"/>
</dbReference>
<dbReference type="EMBL" id="FRBP01000001">
    <property type="protein sequence ID" value="SHK96311.1"/>
    <property type="molecule type" value="Genomic_DNA"/>
</dbReference>
<reference evidence="1 4" key="2">
    <citation type="submission" date="2020-07" db="EMBL/GenBank/DDBJ databases">
        <title>Organ Donor 1.</title>
        <authorList>
            <person name="Marsh A.J."/>
            <person name="Azcarate-Peril M.A."/>
        </authorList>
    </citation>
    <scope>NUCLEOTIDE SEQUENCE [LARGE SCALE GENOMIC DNA]</scope>
    <source>
        <strain evidence="1 4">AMC0717</strain>
    </source>
</reference>
<dbReference type="Proteomes" id="UP000184012">
    <property type="component" value="Unassembled WGS sequence"/>
</dbReference>
<reference evidence="2 3" key="1">
    <citation type="submission" date="2016-11" db="EMBL/GenBank/DDBJ databases">
        <authorList>
            <person name="Varghese N."/>
            <person name="Submissions S."/>
        </authorList>
    </citation>
    <scope>NUCLEOTIDE SEQUENCE [LARGE SCALE GENOMIC DNA]</scope>
    <source>
        <strain evidence="2 3">FD</strain>
    </source>
</reference>
<evidence type="ECO:0000313" key="1">
    <source>
        <dbReference type="EMBL" id="NZA39398.1"/>
    </source>
</evidence>
<accession>A0A1M6WRM1</accession>
<dbReference type="RefSeq" id="WP_073382136.1">
    <property type="nucleotide sequence ID" value="NZ_CABJAI010000009.1"/>
</dbReference>
<organism evidence="1 4">
    <name type="scientific">Eubacterium callanderi</name>
    <dbReference type="NCBI Taxonomy" id="53442"/>
    <lineage>
        <taxon>Bacteria</taxon>
        <taxon>Bacillati</taxon>
        <taxon>Bacillota</taxon>
        <taxon>Clostridia</taxon>
        <taxon>Eubacteriales</taxon>
        <taxon>Eubacteriaceae</taxon>
        <taxon>Eubacterium</taxon>
    </lineage>
</organism>
<evidence type="ECO:0000313" key="2">
    <source>
        <dbReference type="EMBL" id="SHK96311.1"/>
    </source>
</evidence>
<evidence type="ECO:0000313" key="4">
    <source>
        <dbReference type="Proteomes" id="UP000586254"/>
    </source>
</evidence>
<protein>
    <submittedName>
        <fullName evidence="1">Uncharacterized protein</fullName>
    </submittedName>
</protein>
<dbReference type="AlphaFoldDB" id="A0A1M6WRM1"/>
<sequence>MQYRKLSPSAQDYAKKLYLEYRDRIKENVPDDKAAIINIATDSHTLNYIDELQDFFHFKVNKGNVIINQFFVDQMTRFCKW</sequence>
<name>A0A1M6WRM1_9FIRM</name>